<dbReference type="InterPro" id="IPR044878">
    <property type="entry name" value="UbiA_sf"/>
</dbReference>
<dbReference type="OrthoDB" id="9767568at2"/>
<evidence type="ECO:0000256" key="5">
    <source>
        <dbReference type="ARBA" id="ARBA00022692"/>
    </source>
</evidence>
<dbReference type="Proteomes" id="UP000051448">
    <property type="component" value="Unassembled WGS sequence"/>
</dbReference>
<dbReference type="GO" id="GO:0004659">
    <property type="term" value="F:prenyltransferase activity"/>
    <property type="evidence" value="ECO:0007669"/>
    <property type="project" value="InterPro"/>
</dbReference>
<name>A0A0R1MN87_9LACO</name>
<evidence type="ECO:0000256" key="6">
    <source>
        <dbReference type="ARBA" id="ARBA00022989"/>
    </source>
</evidence>
<comment type="pathway">
    <text evidence="2">Quinol/quinone metabolism; menaquinone biosynthesis.</text>
</comment>
<feature type="transmembrane region" description="Helical" evidence="8">
    <location>
        <begin position="89"/>
        <end position="110"/>
    </location>
</feature>
<dbReference type="RefSeq" id="WP_057869510.1">
    <property type="nucleotide sequence ID" value="NZ_AZDX01000014.1"/>
</dbReference>
<dbReference type="NCBIfam" id="NF004752">
    <property type="entry name" value="PRK06080.1-4"/>
    <property type="match status" value="1"/>
</dbReference>
<dbReference type="EMBL" id="AZDX01000014">
    <property type="protein sequence ID" value="KRL06786.1"/>
    <property type="molecule type" value="Genomic_DNA"/>
</dbReference>
<gene>
    <name evidence="9" type="ORF">FC92_GL000383</name>
</gene>
<evidence type="ECO:0000256" key="2">
    <source>
        <dbReference type="ARBA" id="ARBA00004863"/>
    </source>
</evidence>
<protein>
    <submittedName>
        <fullName evidence="9">1,4-dihydroxy-2-naphthoate octaprenyltransferase</fullName>
    </submittedName>
</protein>
<evidence type="ECO:0000256" key="7">
    <source>
        <dbReference type="ARBA" id="ARBA00023136"/>
    </source>
</evidence>
<keyword evidence="3" id="KW-0474">Menaquinone biosynthesis</keyword>
<dbReference type="PIRSF" id="PIRSF005355">
    <property type="entry name" value="UBIAD1"/>
    <property type="match status" value="1"/>
</dbReference>
<dbReference type="STRING" id="1423759.FC92_GL000383"/>
<dbReference type="GO" id="GO:0042371">
    <property type="term" value="P:vitamin K biosynthetic process"/>
    <property type="evidence" value="ECO:0007669"/>
    <property type="project" value="TreeGrafter"/>
</dbReference>
<evidence type="ECO:0000313" key="10">
    <source>
        <dbReference type="Proteomes" id="UP000051448"/>
    </source>
</evidence>
<reference evidence="9 10" key="1">
    <citation type="journal article" date="2015" name="Genome Announc.">
        <title>Expanding the biotechnology potential of lactobacilli through comparative genomics of 213 strains and associated genera.</title>
        <authorList>
            <person name="Sun Z."/>
            <person name="Harris H.M."/>
            <person name="McCann A."/>
            <person name="Guo C."/>
            <person name="Argimon S."/>
            <person name="Zhang W."/>
            <person name="Yang X."/>
            <person name="Jeffery I.B."/>
            <person name="Cooney J.C."/>
            <person name="Kagawa T.F."/>
            <person name="Liu W."/>
            <person name="Song Y."/>
            <person name="Salvetti E."/>
            <person name="Wrobel A."/>
            <person name="Rasinkangas P."/>
            <person name="Parkhill J."/>
            <person name="Rea M.C."/>
            <person name="O'Sullivan O."/>
            <person name="Ritari J."/>
            <person name="Douillard F.P."/>
            <person name="Paul Ross R."/>
            <person name="Yang R."/>
            <person name="Briner A.E."/>
            <person name="Felis G.E."/>
            <person name="de Vos W.M."/>
            <person name="Barrangou R."/>
            <person name="Klaenhammer T.R."/>
            <person name="Caufield P.W."/>
            <person name="Cui Y."/>
            <person name="Zhang H."/>
            <person name="O'Toole P.W."/>
        </authorList>
    </citation>
    <scope>NUCLEOTIDE SEQUENCE [LARGE SCALE GENOMIC DNA]</scope>
    <source>
        <strain evidence="9 10">DSM 19519</strain>
    </source>
</reference>
<dbReference type="GO" id="GO:0016020">
    <property type="term" value="C:membrane"/>
    <property type="evidence" value="ECO:0007669"/>
    <property type="project" value="UniProtKB-SubCell"/>
</dbReference>
<comment type="subcellular location">
    <subcellularLocation>
        <location evidence="1">Membrane</location>
        <topology evidence="1">Multi-pass membrane protein</topology>
    </subcellularLocation>
</comment>
<dbReference type="Gene3D" id="1.10.357.140">
    <property type="entry name" value="UbiA prenyltransferase"/>
    <property type="match status" value="1"/>
</dbReference>
<dbReference type="PATRIC" id="fig|1423759.3.peg.417"/>
<dbReference type="PANTHER" id="PTHR13929:SF0">
    <property type="entry name" value="UBIA PRENYLTRANSFERASE DOMAIN-CONTAINING PROTEIN 1"/>
    <property type="match status" value="1"/>
</dbReference>
<dbReference type="InterPro" id="IPR026046">
    <property type="entry name" value="UBIAD1"/>
</dbReference>
<evidence type="ECO:0000256" key="1">
    <source>
        <dbReference type="ARBA" id="ARBA00004141"/>
    </source>
</evidence>
<dbReference type="PANTHER" id="PTHR13929">
    <property type="entry name" value="1,4-DIHYDROXY-2-NAPHTHOATE OCTAPRENYLTRANSFERASE"/>
    <property type="match status" value="1"/>
</dbReference>
<feature type="transmembrane region" description="Helical" evidence="8">
    <location>
        <begin position="279"/>
        <end position="300"/>
    </location>
</feature>
<accession>A0A0R1MN87</accession>
<organism evidence="9 10">
    <name type="scientific">Liquorilactobacillus hordei DSM 19519</name>
    <dbReference type="NCBI Taxonomy" id="1423759"/>
    <lineage>
        <taxon>Bacteria</taxon>
        <taxon>Bacillati</taxon>
        <taxon>Bacillota</taxon>
        <taxon>Bacilli</taxon>
        <taxon>Lactobacillales</taxon>
        <taxon>Lactobacillaceae</taxon>
        <taxon>Liquorilactobacillus</taxon>
    </lineage>
</organism>
<dbReference type="GO" id="GO:0009234">
    <property type="term" value="P:menaquinone biosynthetic process"/>
    <property type="evidence" value="ECO:0007669"/>
    <property type="project" value="UniProtKB-UniPathway"/>
</dbReference>
<evidence type="ECO:0000256" key="3">
    <source>
        <dbReference type="ARBA" id="ARBA00022428"/>
    </source>
</evidence>
<dbReference type="InterPro" id="IPR000537">
    <property type="entry name" value="UbiA_prenyltransferase"/>
</dbReference>
<keyword evidence="5 8" id="KW-0812">Transmembrane</keyword>
<feature type="transmembrane region" description="Helical" evidence="8">
    <location>
        <begin position="247"/>
        <end position="267"/>
    </location>
</feature>
<dbReference type="Pfam" id="PF01040">
    <property type="entry name" value="UbiA"/>
    <property type="match status" value="1"/>
</dbReference>
<feature type="transmembrane region" description="Helical" evidence="8">
    <location>
        <begin position="170"/>
        <end position="188"/>
    </location>
</feature>
<feature type="transmembrane region" description="Helical" evidence="8">
    <location>
        <begin position="116"/>
        <end position="133"/>
    </location>
</feature>
<keyword evidence="4 9" id="KW-0808">Transferase</keyword>
<keyword evidence="7 8" id="KW-0472">Membrane</keyword>
<dbReference type="CDD" id="cd13962">
    <property type="entry name" value="PT_UbiA_UBIAD1"/>
    <property type="match status" value="1"/>
</dbReference>
<dbReference type="GeneID" id="98309904"/>
<sequence>MTVPIFLELVEIKAKTASILPFLLGACFSWFNYHSLNLGLLITFFIAMFLFNMAVDILDNYNDYRNATEEHDYKRKTNIIGRENLSLQLVFWMMVGMIAMSAIIGFILVYITGWPLLIMGGVCYLVGIFYSSGPKPLSSLPLGEVFSGPTMGFMITLICVYINSYQNFSWSLMNVGAILLISLPNTMWISNLMLANNICDLAEDEKNNRYTLVHYLGKRHSLQLFVIMNSVAILALVAAVVLKIAPWTMLLTLVVLPVIVKQVKLFLSKQVKKETFSCAIKILAIGAVSQTLTFLIYMPFINN</sequence>
<proteinExistence type="predicted"/>
<dbReference type="UniPathway" id="UPA00079"/>
<feature type="transmembrane region" description="Helical" evidence="8">
    <location>
        <begin position="145"/>
        <end position="164"/>
    </location>
</feature>
<feature type="transmembrane region" description="Helical" evidence="8">
    <location>
        <begin position="37"/>
        <end position="55"/>
    </location>
</feature>
<keyword evidence="10" id="KW-1185">Reference proteome</keyword>
<feature type="transmembrane region" description="Helical" evidence="8">
    <location>
        <begin position="222"/>
        <end position="241"/>
    </location>
</feature>
<evidence type="ECO:0000256" key="8">
    <source>
        <dbReference type="SAM" id="Phobius"/>
    </source>
</evidence>
<keyword evidence="6 8" id="KW-1133">Transmembrane helix</keyword>
<evidence type="ECO:0000256" key="4">
    <source>
        <dbReference type="ARBA" id="ARBA00022679"/>
    </source>
</evidence>
<comment type="caution">
    <text evidence="9">The sequence shown here is derived from an EMBL/GenBank/DDBJ whole genome shotgun (WGS) entry which is preliminary data.</text>
</comment>
<dbReference type="AlphaFoldDB" id="A0A0R1MN87"/>
<evidence type="ECO:0000313" key="9">
    <source>
        <dbReference type="EMBL" id="KRL06786.1"/>
    </source>
</evidence>